<keyword evidence="4" id="KW-1185">Reference proteome</keyword>
<keyword evidence="3" id="KW-0449">Lipoprotein</keyword>
<dbReference type="eggNOG" id="COG2834">
    <property type="taxonomic scope" value="Bacteria"/>
</dbReference>
<dbReference type="EMBL" id="CP001089">
    <property type="protein sequence ID" value="ACD96903.1"/>
    <property type="molecule type" value="Genomic_DNA"/>
</dbReference>
<feature type="chain" id="PRO_5002786184" evidence="2">
    <location>
        <begin position="24"/>
        <end position="237"/>
    </location>
</feature>
<dbReference type="HOGENOM" id="CLU_087560_2_2_7"/>
<feature type="signal peptide" evidence="2">
    <location>
        <begin position="1"/>
        <end position="23"/>
    </location>
</feature>
<name>B3EA28_TRIL1</name>
<proteinExistence type="predicted"/>
<organism evidence="3 4">
    <name type="scientific">Trichlorobacter lovleyi (strain ATCC BAA-1151 / DSM 17278 / SZ)</name>
    <name type="common">Geobacter lovleyi</name>
    <dbReference type="NCBI Taxonomy" id="398767"/>
    <lineage>
        <taxon>Bacteria</taxon>
        <taxon>Pseudomonadati</taxon>
        <taxon>Thermodesulfobacteriota</taxon>
        <taxon>Desulfuromonadia</taxon>
        <taxon>Geobacterales</taxon>
        <taxon>Geobacteraceae</taxon>
        <taxon>Trichlorobacter</taxon>
    </lineage>
</organism>
<dbReference type="Gene3D" id="2.50.20.10">
    <property type="entry name" value="Lipoprotein localisation LolA/LolB/LppX"/>
    <property type="match status" value="1"/>
</dbReference>
<dbReference type="AlphaFoldDB" id="B3EA28"/>
<dbReference type="RefSeq" id="WP_012471227.1">
    <property type="nucleotide sequence ID" value="NC_010814.1"/>
</dbReference>
<protein>
    <submittedName>
        <fullName evidence="3">Outer membrane lipoprotein carrier protein LolA</fullName>
    </submittedName>
</protein>
<dbReference type="Proteomes" id="UP000002420">
    <property type="component" value="Chromosome"/>
</dbReference>
<gene>
    <name evidence="3" type="ordered locus">Glov_3197</name>
</gene>
<evidence type="ECO:0000256" key="2">
    <source>
        <dbReference type="SAM" id="SignalP"/>
    </source>
</evidence>
<accession>B3EA28</accession>
<dbReference type="Pfam" id="PF03548">
    <property type="entry name" value="LolA"/>
    <property type="match status" value="1"/>
</dbReference>
<dbReference type="SUPFAM" id="SSF89392">
    <property type="entry name" value="Prokaryotic lipoproteins and lipoprotein localization factors"/>
    <property type="match status" value="1"/>
</dbReference>
<evidence type="ECO:0000313" key="3">
    <source>
        <dbReference type="EMBL" id="ACD96903.1"/>
    </source>
</evidence>
<dbReference type="PANTHER" id="PTHR35869:SF1">
    <property type="entry name" value="OUTER-MEMBRANE LIPOPROTEIN CARRIER PROTEIN"/>
    <property type="match status" value="1"/>
</dbReference>
<dbReference type="KEGG" id="glo:Glov_3197"/>
<sequence length="237" mass="25699">MKQRIITIFLSLALGGTISSAQAAEATLQQVIATLEQGYASLQDLQASFNQSTTLAGFPKPQKGHGELALRRPPQGTAQFRFDYAVPKQSIISNGKQVWFYQPENRQVLVSSLEGMMKGGNSIGMAYLTGLGNVSKDFNAAFAKPSRDKQGNYLLELTPRKPTPVLSRLRLTIHEEAVNALLADGQTKEPFPVVASTVVDGSGTETRISYSRIRTNSGLSAAKFNFKVPQGVDIIKP</sequence>
<reference evidence="3 4" key="1">
    <citation type="submission" date="2008-05" db="EMBL/GenBank/DDBJ databases">
        <title>Complete sequence of chromosome of Geobacter lovleyi SZ.</title>
        <authorList>
            <consortium name="US DOE Joint Genome Institute"/>
            <person name="Lucas S."/>
            <person name="Copeland A."/>
            <person name="Lapidus A."/>
            <person name="Glavina del Rio T."/>
            <person name="Dalin E."/>
            <person name="Tice H."/>
            <person name="Bruce D."/>
            <person name="Goodwin L."/>
            <person name="Pitluck S."/>
            <person name="Chertkov O."/>
            <person name="Meincke L."/>
            <person name="Brettin T."/>
            <person name="Detter J.C."/>
            <person name="Han C."/>
            <person name="Tapia R."/>
            <person name="Kuske C.R."/>
            <person name="Schmutz J."/>
            <person name="Larimer F."/>
            <person name="Land M."/>
            <person name="Hauser L."/>
            <person name="Kyrpides N."/>
            <person name="Mikhailova N."/>
            <person name="Sung Y."/>
            <person name="Fletcher K.E."/>
            <person name="Ritalahti K.M."/>
            <person name="Loeffler F.E."/>
            <person name="Richardson P."/>
        </authorList>
    </citation>
    <scope>NUCLEOTIDE SEQUENCE [LARGE SCALE GENOMIC DNA]</scope>
    <source>
        <strain evidence="4">ATCC BAA-1151 / DSM 17278 / SZ</strain>
    </source>
</reference>
<dbReference type="PANTHER" id="PTHR35869">
    <property type="entry name" value="OUTER-MEMBRANE LIPOPROTEIN CARRIER PROTEIN"/>
    <property type="match status" value="1"/>
</dbReference>
<keyword evidence="1 2" id="KW-0732">Signal</keyword>
<dbReference type="CDD" id="cd16325">
    <property type="entry name" value="LolA"/>
    <property type="match status" value="1"/>
</dbReference>
<dbReference type="InterPro" id="IPR004564">
    <property type="entry name" value="OM_lipoprot_carrier_LolA-like"/>
</dbReference>
<evidence type="ECO:0000256" key="1">
    <source>
        <dbReference type="ARBA" id="ARBA00022729"/>
    </source>
</evidence>
<evidence type="ECO:0000313" key="4">
    <source>
        <dbReference type="Proteomes" id="UP000002420"/>
    </source>
</evidence>
<dbReference type="STRING" id="398767.Glov_3197"/>
<dbReference type="InterPro" id="IPR029046">
    <property type="entry name" value="LolA/LolB/LppX"/>
</dbReference>
<dbReference type="OrthoDB" id="9785727at2"/>